<feature type="non-terminal residue" evidence="1">
    <location>
        <position position="1"/>
    </location>
</feature>
<organism evidence="1">
    <name type="scientific">marine sediment metagenome</name>
    <dbReference type="NCBI Taxonomy" id="412755"/>
    <lineage>
        <taxon>unclassified sequences</taxon>
        <taxon>metagenomes</taxon>
        <taxon>ecological metagenomes</taxon>
    </lineage>
</organism>
<proteinExistence type="predicted"/>
<dbReference type="AlphaFoldDB" id="X1F331"/>
<reference evidence="1" key="1">
    <citation type="journal article" date="2014" name="Front. Microbiol.">
        <title>High frequency of phylogenetically diverse reductive dehalogenase-homologous genes in deep subseafloor sedimentary metagenomes.</title>
        <authorList>
            <person name="Kawai M."/>
            <person name="Futagami T."/>
            <person name="Toyoda A."/>
            <person name="Takaki Y."/>
            <person name="Nishi S."/>
            <person name="Hori S."/>
            <person name="Arai W."/>
            <person name="Tsubouchi T."/>
            <person name="Morono Y."/>
            <person name="Uchiyama I."/>
            <person name="Ito T."/>
            <person name="Fujiyama A."/>
            <person name="Inagaki F."/>
            <person name="Takami H."/>
        </authorList>
    </citation>
    <scope>NUCLEOTIDE SEQUENCE</scope>
    <source>
        <strain evidence="1">Expedition CK06-06</strain>
    </source>
</reference>
<name>X1F331_9ZZZZ</name>
<gene>
    <name evidence="1" type="ORF">S03H2_11033</name>
</gene>
<comment type="caution">
    <text evidence="1">The sequence shown here is derived from an EMBL/GenBank/DDBJ whole genome shotgun (WGS) entry which is preliminary data.</text>
</comment>
<sequence>KILFKGCSQINKIDGTFHDGFFRGWMFSFLRKFLIENRP</sequence>
<dbReference type="EMBL" id="BARU01005643">
    <property type="protein sequence ID" value="GAH39352.1"/>
    <property type="molecule type" value="Genomic_DNA"/>
</dbReference>
<evidence type="ECO:0000313" key="1">
    <source>
        <dbReference type="EMBL" id="GAH39352.1"/>
    </source>
</evidence>
<accession>X1F331</accession>
<protein>
    <submittedName>
        <fullName evidence="1">Uncharacterized protein</fullName>
    </submittedName>
</protein>